<dbReference type="InterPro" id="IPR013424">
    <property type="entry name" value="Ice-binding_C"/>
</dbReference>
<gene>
    <name evidence="3" type="ORF">Pla100_28020</name>
</gene>
<keyword evidence="1" id="KW-0472">Membrane</keyword>
<keyword evidence="1" id="KW-1133">Transmembrane helix</keyword>
<dbReference type="AlphaFoldDB" id="A0A5C6AAZ5"/>
<dbReference type="EMBL" id="SJPM01000005">
    <property type="protein sequence ID" value="TWT96325.1"/>
    <property type="molecule type" value="Genomic_DNA"/>
</dbReference>
<evidence type="ECO:0000313" key="3">
    <source>
        <dbReference type="EMBL" id="TWT96325.1"/>
    </source>
</evidence>
<dbReference type="Pfam" id="PF07589">
    <property type="entry name" value="PEP-CTERM"/>
    <property type="match status" value="1"/>
</dbReference>
<proteinExistence type="predicted"/>
<feature type="transmembrane region" description="Helical" evidence="1">
    <location>
        <begin position="270"/>
        <end position="295"/>
    </location>
</feature>
<dbReference type="RefSeq" id="WP_146578264.1">
    <property type="nucleotide sequence ID" value="NZ_SJPM01000005.1"/>
</dbReference>
<feature type="transmembrane region" description="Helical" evidence="1">
    <location>
        <begin position="212"/>
        <end position="231"/>
    </location>
</feature>
<name>A0A5C6AAZ5_9BACT</name>
<accession>A0A5C6AAZ5</accession>
<dbReference type="Proteomes" id="UP000316213">
    <property type="component" value="Unassembled WGS sequence"/>
</dbReference>
<evidence type="ECO:0000256" key="1">
    <source>
        <dbReference type="SAM" id="Phobius"/>
    </source>
</evidence>
<feature type="transmembrane region" description="Helical" evidence="1">
    <location>
        <begin position="43"/>
        <end position="67"/>
    </location>
</feature>
<comment type="caution">
    <text evidence="3">The sequence shown here is derived from an EMBL/GenBank/DDBJ whole genome shotgun (WGS) entry which is preliminary data.</text>
</comment>
<feature type="transmembrane region" description="Helical" evidence="1">
    <location>
        <begin position="328"/>
        <end position="345"/>
    </location>
</feature>
<protein>
    <recommendedName>
        <fullName evidence="2">Ice-binding protein C-terminal domain-containing protein</fullName>
    </recommendedName>
</protein>
<feature type="domain" description="Ice-binding protein C-terminal" evidence="2">
    <location>
        <begin position="621"/>
        <end position="645"/>
    </location>
</feature>
<reference evidence="3 4" key="1">
    <citation type="submission" date="2019-02" db="EMBL/GenBank/DDBJ databases">
        <title>Deep-cultivation of Planctomycetes and their phenomic and genomic characterization uncovers novel biology.</title>
        <authorList>
            <person name="Wiegand S."/>
            <person name="Jogler M."/>
            <person name="Boedeker C."/>
            <person name="Pinto D."/>
            <person name="Vollmers J."/>
            <person name="Rivas-Marin E."/>
            <person name="Kohn T."/>
            <person name="Peeters S.H."/>
            <person name="Heuer A."/>
            <person name="Rast P."/>
            <person name="Oberbeckmann S."/>
            <person name="Bunk B."/>
            <person name="Jeske O."/>
            <person name="Meyerdierks A."/>
            <person name="Storesund J.E."/>
            <person name="Kallscheuer N."/>
            <person name="Luecker S."/>
            <person name="Lage O.M."/>
            <person name="Pohl T."/>
            <person name="Merkel B.J."/>
            <person name="Hornburger P."/>
            <person name="Mueller R.-W."/>
            <person name="Bruemmer F."/>
            <person name="Labrenz M."/>
            <person name="Spormann A.M."/>
            <person name="Op Den Camp H."/>
            <person name="Overmann J."/>
            <person name="Amann R."/>
            <person name="Jetten M.S.M."/>
            <person name="Mascher T."/>
            <person name="Medema M.H."/>
            <person name="Devos D.P."/>
            <person name="Kaster A.-K."/>
            <person name="Ovreas L."/>
            <person name="Rohde M."/>
            <person name="Galperin M.Y."/>
            <person name="Jogler C."/>
        </authorList>
    </citation>
    <scope>NUCLEOTIDE SEQUENCE [LARGE SCALE GENOMIC DNA]</scope>
    <source>
        <strain evidence="3 4">Pla100</strain>
    </source>
</reference>
<keyword evidence="1" id="KW-0812">Transmembrane</keyword>
<feature type="transmembrane region" description="Helical" evidence="1">
    <location>
        <begin position="384"/>
        <end position="409"/>
    </location>
</feature>
<organism evidence="3 4">
    <name type="scientific">Neorhodopirellula pilleata</name>
    <dbReference type="NCBI Taxonomy" id="2714738"/>
    <lineage>
        <taxon>Bacteria</taxon>
        <taxon>Pseudomonadati</taxon>
        <taxon>Planctomycetota</taxon>
        <taxon>Planctomycetia</taxon>
        <taxon>Pirellulales</taxon>
        <taxon>Pirellulaceae</taxon>
        <taxon>Neorhodopirellula</taxon>
    </lineage>
</organism>
<evidence type="ECO:0000313" key="4">
    <source>
        <dbReference type="Proteomes" id="UP000316213"/>
    </source>
</evidence>
<feature type="transmembrane region" description="Helical" evidence="1">
    <location>
        <begin position="156"/>
        <end position="181"/>
    </location>
</feature>
<dbReference type="OrthoDB" id="296126at2"/>
<keyword evidence="4" id="KW-1185">Reference proteome</keyword>
<evidence type="ECO:0000259" key="2">
    <source>
        <dbReference type="Pfam" id="PF07589"/>
    </source>
</evidence>
<sequence length="656" mass="70271">MNDFAPVGWVKALRRTPGMLFQSARTRWNCRVSAEAAATQPTLAAWVVSFAAILMAWMLAGSPVGWVKALRRTPGRLFQSARTRWNCRVSAEAAATQPTLGACVVSFATTLMVWMLACSPVGWVKALRRTPGRLFQSSRTRWNCRVSAEAAATQPTLGACVVSFAAVLMAWMLACSPVGWVKALRRTPGMLFQSARSHWNCRVSAEAAATQPTLAACVVSFAAILMVWMPAGSPVGWVKALRRTPGKLFQSARSRWNCRVSAEAAATQPTLAACVVSFATILMAWMLAGSPVGWVKALRRTPGRPFQSSRSRSNCRVSAEAAATQPTLAAWVVSFAAILMAWMLAGSPVGWVKALRRTPGRLFQSARSRWNCRVSAEAAATQPTLGACVVSFAAILMVWMLACSPVGWVKALRRTPGRLFQSARSRWNCRVSAEAAATQPTLAACVVSFATILMAWMPAGSADAAFVIQFDPSQTTVQSNGSDQVFTIDVLVTHDGLAGPSVFSGFTFRLNDPGTDLSYSNAGEADFAFTQAPIIDLSHNTNLYSLGAASNNTEYTVISGQTKRLMSVDFLLKGSVDSGTFALDLTLVDAKRGTANTGGMVDISSFTTVMDGLFTVNNAIAVPEPGTLGVLVIFGVAMMGSRRKRLVNYSAPKPDA</sequence>